<feature type="region of interest" description="Disordered" evidence="1">
    <location>
        <begin position="738"/>
        <end position="780"/>
    </location>
</feature>
<feature type="region of interest" description="Disordered" evidence="1">
    <location>
        <begin position="693"/>
        <end position="715"/>
    </location>
</feature>
<keyword evidence="3" id="KW-1185">Reference proteome</keyword>
<dbReference type="AlphaFoldDB" id="A0A4R8Q412"/>
<dbReference type="EMBL" id="QAPG01000070">
    <property type="protein sequence ID" value="TDZ33131.1"/>
    <property type="molecule type" value="Genomic_DNA"/>
</dbReference>
<evidence type="ECO:0000313" key="3">
    <source>
        <dbReference type="Proteomes" id="UP000295083"/>
    </source>
</evidence>
<feature type="compositionally biased region" description="Low complexity" evidence="1">
    <location>
        <begin position="748"/>
        <end position="758"/>
    </location>
</feature>
<accession>A0A4R8Q412</accession>
<feature type="compositionally biased region" description="Polar residues" evidence="1">
    <location>
        <begin position="418"/>
        <end position="429"/>
    </location>
</feature>
<gene>
    <name evidence="2" type="ORF">C8035_v006213</name>
</gene>
<feature type="compositionally biased region" description="Polar residues" evidence="1">
    <location>
        <begin position="764"/>
        <end position="773"/>
    </location>
</feature>
<organism evidence="2 3">
    <name type="scientific">Colletotrichum spinosum</name>
    <dbReference type="NCBI Taxonomy" id="1347390"/>
    <lineage>
        <taxon>Eukaryota</taxon>
        <taxon>Fungi</taxon>
        <taxon>Dikarya</taxon>
        <taxon>Ascomycota</taxon>
        <taxon>Pezizomycotina</taxon>
        <taxon>Sordariomycetes</taxon>
        <taxon>Hypocreomycetidae</taxon>
        <taxon>Glomerellales</taxon>
        <taxon>Glomerellaceae</taxon>
        <taxon>Colletotrichum</taxon>
        <taxon>Colletotrichum orbiculare species complex</taxon>
    </lineage>
</organism>
<protein>
    <submittedName>
        <fullName evidence="2">Uncharacterized protein</fullName>
    </submittedName>
</protein>
<name>A0A4R8Q412_9PEZI</name>
<feature type="region of interest" description="Disordered" evidence="1">
    <location>
        <begin position="347"/>
        <end position="429"/>
    </location>
</feature>
<reference evidence="2 3" key="1">
    <citation type="submission" date="2018-11" db="EMBL/GenBank/DDBJ databases">
        <title>Genome sequence and assembly of Colletotrichum spinosum.</title>
        <authorList>
            <person name="Gan P."/>
            <person name="Shirasu K."/>
        </authorList>
    </citation>
    <scope>NUCLEOTIDE SEQUENCE [LARGE SCALE GENOMIC DNA]</scope>
    <source>
        <strain evidence="2 3">CBS 515.97</strain>
    </source>
</reference>
<evidence type="ECO:0000313" key="2">
    <source>
        <dbReference type="EMBL" id="TDZ33131.1"/>
    </source>
</evidence>
<sequence length="780" mass="85605">MLVRDNEVVALTPLSDQDTTICRVIDDPITTKKPPAAAPVSLLKRLVISTNLDNDQMPPKKSEGITAAFLPLDMPAFNFSAHCGKVFHLLGRTRSSSAPHREAAALLLQDYLRVVCFDRFWKRCECGFKNRNFGEHLLRSVELFEAKCSDMDELPVDLDDKHCIIPSGSHALVLEGVYLRASQWVGDGVDVHLIPNAQGGDGRKKFRWEKSVLYQKKGAFYKTSSRREFHRVLASVLTAIDKYSADARKILNEMKAALKAGEEATEAGAKAQKLSRLLRRLQLALLLLNSLRLKFPDVLRAHLRWIAQIFPSDTQHCFSKEQGYYHSSSAIRTTNPEGEYAGDFLAGAKGQHLPTGKKGKIPSGGSGSGRGGLDSGRGGSGSVRGGIPSSDRGGPGSGRGALAATSAGRGTGDLGYQTPAQRPQSESILQTPEQVADLFKQLGVEEFEHQNPDDNYSSELHGVDFTSRRSWDEAVFAWFGILCRHSDAGAATLDFQTALPMVAGTEDVRLLKASNSYQDVECVNPREVITSILNPTTKQPYTDNEIATIADKVNRQLFGRPKRWPPSPQYKGTLHAETLIMSLCHLAQIPRADVVDRVTPSSRGKNGLELPPAQVLEQFKNLSSILPVSKRCCPSCHCMVESTEHVCSMVLLYPGHHTDNSSTTLPPWLPLKVFNRLYEAATREVQARFDTWLEQNEPARSGESGASGPGHEMPAESTVDKMYETMLKMWDKLSLGEAVSGSNRLPPAQAQSSGQAQGNKRHASQTTPHQSHPSPEKKSK</sequence>
<dbReference type="Proteomes" id="UP000295083">
    <property type="component" value="Unassembled WGS sequence"/>
</dbReference>
<proteinExistence type="predicted"/>
<evidence type="ECO:0000256" key="1">
    <source>
        <dbReference type="SAM" id="MobiDB-lite"/>
    </source>
</evidence>
<feature type="compositionally biased region" description="Gly residues" evidence="1">
    <location>
        <begin position="362"/>
        <end position="384"/>
    </location>
</feature>
<comment type="caution">
    <text evidence="2">The sequence shown here is derived from an EMBL/GenBank/DDBJ whole genome shotgun (WGS) entry which is preliminary data.</text>
</comment>